<accession>A3DF13</accession>
<evidence type="ECO:0000256" key="2">
    <source>
        <dbReference type="ARBA" id="ARBA00022654"/>
    </source>
</evidence>
<dbReference type="Proteomes" id="UP000002145">
    <property type="component" value="Chromosome"/>
</dbReference>
<keyword evidence="6 8" id="KW-1133">Transmembrane helix</keyword>
<dbReference type="HOGENOM" id="CLU_098969_2_1_9"/>
<dbReference type="GeneID" id="35805006"/>
<name>A3DF13_ACET2</name>
<reference evidence="10" key="1">
    <citation type="submission" date="2007-02" db="EMBL/GenBank/DDBJ databases">
        <title>Complete sequence of Clostridium thermocellum ATCC 27405.</title>
        <authorList>
            <consortium name="US DOE Joint Genome Institute"/>
            <person name="Copeland A."/>
            <person name="Lucas S."/>
            <person name="Lapidus A."/>
            <person name="Barry K."/>
            <person name="Detter J.C."/>
            <person name="Glavina del Rio T."/>
            <person name="Hammon N."/>
            <person name="Israni S."/>
            <person name="Dalin E."/>
            <person name="Tice H."/>
            <person name="Pitluck S."/>
            <person name="Chertkov O."/>
            <person name="Brettin T."/>
            <person name="Bruce D."/>
            <person name="Han C."/>
            <person name="Tapia R."/>
            <person name="Gilna P."/>
            <person name="Schmutz J."/>
            <person name="Larimer F."/>
            <person name="Land M."/>
            <person name="Hauser L."/>
            <person name="Kyrpides N."/>
            <person name="Mikhailova N."/>
            <person name="Wu J.H.D."/>
            <person name="Newcomb M."/>
            <person name="Richardson P."/>
        </authorList>
    </citation>
    <scope>NUCLEOTIDE SEQUENCE [LARGE SCALE GENOMIC DNA]</scope>
    <source>
        <strain evidence="10">ATCC 27405 / DSM 1237 / JCM 9322 / NBRC 103400 / NCIMB 10682 / NRRL B-4536 / VPI 7372</strain>
    </source>
</reference>
<keyword evidence="3" id="KW-0645">Protease</keyword>
<keyword evidence="7 8" id="KW-0472">Membrane</keyword>
<dbReference type="GO" id="GO:0009372">
    <property type="term" value="P:quorum sensing"/>
    <property type="evidence" value="ECO:0007669"/>
    <property type="project" value="UniProtKB-KW"/>
</dbReference>
<feature type="transmembrane region" description="Helical" evidence="8">
    <location>
        <begin position="82"/>
        <end position="103"/>
    </location>
</feature>
<keyword evidence="2" id="KW-0673">Quorum sensing</keyword>
<protein>
    <submittedName>
        <fullName evidence="9">Accessory gene regulator B</fullName>
    </submittedName>
</protein>
<dbReference type="EMBL" id="CP000568">
    <property type="protein sequence ID" value="ABN52542.1"/>
    <property type="molecule type" value="Genomic_DNA"/>
</dbReference>
<reference evidence="9 10" key="2">
    <citation type="journal article" date="2013" name="Biotechnol. Biofuels">
        <title>Global transcriptome analysis of Clostridium thermocellum ATCC 27405 during growth on dilute acid pretreated Populus and switchgrass.</title>
        <authorList>
            <person name="Wilson C.M."/>
            <person name="Rodriguez M.Jr."/>
            <person name="Johnson C.M."/>
            <person name="Martin S.L."/>
            <person name="Chu T.M."/>
            <person name="Wolfinger R.D."/>
            <person name="Hauser L.J."/>
            <person name="Land M.L."/>
            <person name="Klingeman D.M."/>
            <person name="Syed M.H."/>
            <person name="Ragauskas A.J."/>
            <person name="Tschaplinski T.J."/>
            <person name="Mielenz J.R."/>
            <person name="Brown S.D."/>
        </authorList>
    </citation>
    <scope>NUCLEOTIDE SEQUENCE [LARGE SCALE GENOMIC DNA]</scope>
    <source>
        <strain evidence="10">ATCC 27405 / DSM 1237 / JCM 9322 / NBRC 103400 / NCIMB 10682 / NRRL B-4536 / VPI 7372</strain>
    </source>
</reference>
<dbReference type="STRING" id="203119.Cthe_1310"/>
<feature type="transmembrane region" description="Helical" evidence="8">
    <location>
        <begin position="171"/>
        <end position="191"/>
    </location>
</feature>
<feature type="transmembrane region" description="Helical" evidence="8">
    <location>
        <begin position="41"/>
        <end position="70"/>
    </location>
</feature>
<dbReference type="RefSeq" id="WP_004463697.1">
    <property type="nucleotide sequence ID" value="NC_009012.1"/>
</dbReference>
<dbReference type="GO" id="GO:0006508">
    <property type="term" value="P:proteolysis"/>
    <property type="evidence" value="ECO:0007669"/>
    <property type="project" value="UniProtKB-KW"/>
</dbReference>
<proteinExistence type="predicted"/>
<dbReference type="InterPro" id="IPR006741">
    <property type="entry name" value="AgrB"/>
</dbReference>
<keyword evidence="4 8" id="KW-0812">Transmembrane</keyword>
<evidence type="ECO:0000256" key="5">
    <source>
        <dbReference type="ARBA" id="ARBA00022801"/>
    </source>
</evidence>
<evidence type="ECO:0000256" key="8">
    <source>
        <dbReference type="SAM" id="Phobius"/>
    </source>
</evidence>
<keyword evidence="5" id="KW-0378">Hydrolase</keyword>
<dbReference type="Pfam" id="PF04647">
    <property type="entry name" value="AgrB"/>
    <property type="match status" value="1"/>
</dbReference>
<feature type="transmembrane region" description="Helical" evidence="8">
    <location>
        <begin position="147"/>
        <end position="165"/>
    </location>
</feature>
<dbReference type="eggNOG" id="COG4512">
    <property type="taxonomic scope" value="Bacteria"/>
</dbReference>
<evidence type="ECO:0000256" key="6">
    <source>
        <dbReference type="ARBA" id="ARBA00022989"/>
    </source>
</evidence>
<evidence type="ECO:0000256" key="1">
    <source>
        <dbReference type="ARBA" id="ARBA00022475"/>
    </source>
</evidence>
<dbReference type="AlphaFoldDB" id="A3DF13"/>
<evidence type="ECO:0000256" key="4">
    <source>
        <dbReference type="ARBA" id="ARBA00022692"/>
    </source>
</evidence>
<dbReference type="OrthoDB" id="9815055at2"/>
<evidence type="ECO:0000256" key="7">
    <source>
        <dbReference type="ARBA" id="ARBA00023136"/>
    </source>
</evidence>
<keyword evidence="1" id="KW-1003">Cell membrane</keyword>
<evidence type="ECO:0000313" key="10">
    <source>
        <dbReference type="Proteomes" id="UP000002145"/>
    </source>
</evidence>
<keyword evidence="10" id="KW-1185">Reference proteome</keyword>
<feature type="transmembrane region" description="Helical" evidence="8">
    <location>
        <begin position="109"/>
        <end position="127"/>
    </location>
</feature>
<sequence length="199" mass="22273">MPLLKKLCENITNVIKERVKDIDDEKAEIINYGLYLWIADIIKLAIIFTAACLLRVFKLAVVFVVCFGLLRIFAGGSHAKTFWGCLLTNSAITFGSVYLSLLLSSIKPIFLFMLVMPFCAVVLYLYAPADHENKPVVSKKQKRKLKIVAYMVLIAEYLISLSITQNTFSNVIILSTLFVCLGMLPVTYKIMGARHGNGL</sequence>
<dbReference type="KEGG" id="cth:Cthe_1310"/>
<organism evidence="9 10">
    <name type="scientific">Acetivibrio thermocellus (strain ATCC 27405 / DSM 1237 / JCM 9322 / NBRC 103400 / NCIMB 10682 / NRRL B-4536 / VPI 7372)</name>
    <name type="common">Clostridium thermocellum</name>
    <dbReference type="NCBI Taxonomy" id="203119"/>
    <lineage>
        <taxon>Bacteria</taxon>
        <taxon>Bacillati</taxon>
        <taxon>Bacillota</taxon>
        <taxon>Clostridia</taxon>
        <taxon>Eubacteriales</taxon>
        <taxon>Oscillospiraceae</taxon>
        <taxon>Acetivibrio</taxon>
    </lineage>
</organism>
<dbReference type="GO" id="GO:0008233">
    <property type="term" value="F:peptidase activity"/>
    <property type="evidence" value="ECO:0007669"/>
    <property type="project" value="UniProtKB-KW"/>
</dbReference>
<evidence type="ECO:0000313" key="9">
    <source>
        <dbReference type="EMBL" id="ABN52542.1"/>
    </source>
</evidence>
<dbReference type="GO" id="GO:0016020">
    <property type="term" value="C:membrane"/>
    <property type="evidence" value="ECO:0007669"/>
    <property type="project" value="InterPro"/>
</dbReference>
<dbReference type="SMART" id="SM00793">
    <property type="entry name" value="AgrB"/>
    <property type="match status" value="1"/>
</dbReference>
<evidence type="ECO:0000256" key="3">
    <source>
        <dbReference type="ARBA" id="ARBA00022670"/>
    </source>
</evidence>
<gene>
    <name evidence="9" type="ordered locus">Cthe_1310</name>
</gene>